<gene>
    <name evidence="6" type="ORF">SAMN02799615_00011</name>
</gene>
<sequence length="292" mass="30747">MQRSIHAGGNAFSGKVTAAADTNATLLSPAYVTFAIAMAALGVIGLVYGDVALVWQRIPIEHMPGEQLLAYAFAVIELGTGLGLLFRAFAQPAAVMLFIYMALWALLLKLPAVVMVPQMEATWLGFGEIAVILAGAWVLHARLAGNGALLAGAKGIRNARVLFALSLPMIGLSHFFYSPQTVELVPAWLPSPLSWAYLTGAGSIAACLGLLFGVFPRLAASLEACMLGVITLLVWAPKLFAMPVDRTALTAFLISAVITGGAWVVAESYSGVPWLDTRSPAWKTPATPPCAP</sequence>
<organism evidence="6 7">
    <name type="scientific">Dyella marensis</name>
    <dbReference type="NCBI Taxonomy" id="500610"/>
    <lineage>
        <taxon>Bacteria</taxon>
        <taxon>Pseudomonadati</taxon>
        <taxon>Pseudomonadota</taxon>
        <taxon>Gammaproteobacteria</taxon>
        <taxon>Lysobacterales</taxon>
        <taxon>Rhodanobacteraceae</taxon>
        <taxon>Dyella</taxon>
    </lineage>
</organism>
<feature type="transmembrane region" description="Helical" evidence="5">
    <location>
        <begin position="30"/>
        <end position="48"/>
    </location>
</feature>
<name>A0A1I1WTT2_9GAMM</name>
<comment type="subcellular location">
    <subcellularLocation>
        <location evidence="1">Membrane</location>
        <topology evidence="1">Multi-pass membrane protein</topology>
    </subcellularLocation>
</comment>
<feature type="transmembrane region" description="Helical" evidence="5">
    <location>
        <begin position="247"/>
        <end position="266"/>
    </location>
</feature>
<evidence type="ECO:0000256" key="4">
    <source>
        <dbReference type="ARBA" id="ARBA00023136"/>
    </source>
</evidence>
<keyword evidence="7" id="KW-1185">Reference proteome</keyword>
<dbReference type="AlphaFoldDB" id="A0A1I1WTT2"/>
<reference evidence="7" key="1">
    <citation type="submission" date="2016-10" db="EMBL/GenBank/DDBJ databases">
        <authorList>
            <person name="Varghese N."/>
            <person name="Submissions S."/>
        </authorList>
    </citation>
    <scope>NUCLEOTIDE SEQUENCE [LARGE SCALE GENOMIC DNA]</scope>
    <source>
        <strain evidence="7">UNC178MFTsu3.1</strain>
    </source>
</reference>
<proteinExistence type="predicted"/>
<evidence type="ECO:0000313" key="6">
    <source>
        <dbReference type="EMBL" id="SFD98411.1"/>
    </source>
</evidence>
<dbReference type="Proteomes" id="UP000199477">
    <property type="component" value="Unassembled WGS sequence"/>
</dbReference>
<evidence type="ECO:0000256" key="1">
    <source>
        <dbReference type="ARBA" id="ARBA00004141"/>
    </source>
</evidence>
<keyword evidence="3 5" id="KW-1133">Transmembrane helix</keyword>
<keyword evidence="4 5" id="KW-0472">Membrane</keyword>
<feature type="transmembrane region" description="Helical" evidence="5">
    <location>
        <begin position="222"/>
        <end position="241"/>
    </location>
</feature>
<keyword evidence="2 5" id="KW-0812">Transmembrane</keyword>
<protein>
    <submittedName>
        <fullName evidence="6">DoxX protein</fullName>
    </submittedName>
</protein>
<dbReference type="GO" id="GO:0016020">
    <property type="term" value="C:membrane"/>
    <property type="evidence" value="ECO:0007669"/>
    <property type="project" value="UniProtKB-SubCell"/>
</dbReference>
<feature type="transmembrane region" description="Helical" evidence="5">
    <location>
        <begin position="197"/>
        <end position="215"/>
    </location>
</feature>
<feature type="transmembrane region" description="Helical" evidence="5">
    <location>
        <begin position="159"/>
        <end position="177"/>
    </location>
</feature>
<dbReference type="Pfam" id="PF07681">
    <property type="entry name" value="DoxX"/>
    <property type="match status" value="1"/>
</dbReference>
<dbReference type="EMBL" id="FONH01000001">
    <property type="protein sequence ID" value="SFD98411.1"/>
    <property type="molecule type" value="Genomic_DNA"/>
</dbReference>
<evidence type="ECO:0000256" key="2">
    <source>
        <dbReference type="ARBA" id="ARBA00022692"/>
    </source>
</evidence>
<feature type="transmembrane region" description="Helical" evidence="5">
    <location>
        <begin position="121"/>
        <end position="139"/>
    </location>
</feature>
<evidence type="ECO:0000256" key="3">
    <source>
        <dbReference type="ARBA" id="ARBA00022989"/>
    </source>
</evidence>
<dbReference type="InterPro" id="IPR032808">
    <property type="entry name" value="DoxX"/>
</dbReference>
<feature type="transmembrane region" description="Helical" evidence="5">
    <location>
        <begin position="68"/>
        <end position="86"/>
    </location>
</feature>
<evidence type="ECO:0000313" key="7">
    <source>
        <dbReference type="Proteomes" id="UP000199477"/>
    </source>
</evidence>
<evidence type="ECO:0000256" key="5">
    <source>
        <dbReference type="SAM" id="Phobius"/>
    </source>
</evidence>
<accession>A0A1I1WTT2</accession>
<feature type="transmembrane region" description="Helical" evidence="5">
    <location>
        <begin position="93"/>
        <end position="115"/>
    </location>
</feature>